<gene>
    <name evidence="1" type="ORF">B0H17DRAFT_1332797</name>
</gene>
<proteinExistence type="predicted"/>
<accession>A0AAD7GG79</accession>
<dbReference type="Proteomes" id="UP001221757">
    <property type="component" value="Unassembled WGS sequence"/>
</dbReference>
<dbReference type="EMBL" id="JARKIE010000095">
    <property type="protein sequence ID" value="KAJ7686576.1"/>
    <property type="molecule type" value="Genomic_DNA"/>
</dbReference>
<keyword evidence="2" id="KW-1185">Reference proteome</keyword>
<evidence type="ECO:0000313" key="2">
    <source>
        <dbReference type="Proteomes" id="UP001221757"/>
    </source>
</evidence>
<organism evidence="1 2">
    <name type="scientific">Mycena rosella</name>
    <name type="common">Pink bonnet</name>
    <name type="synonym">Agaricus rosellus</name>
    <dbReference type="NCBI Taxonomy" id="1033263"/>
    <lineage>
        <taxon>Eukaryota</taxon>
        <taxon>Fungi</taxon>
        <taxon>Dikarya</taxon>
        <taxon>Basidiomycota</taxon>
        <taxon>Agaricomycotina</taxon>
        <taxon>Agaricomycetes</taxon>
        <taxon>Agaricomycetidae</taxon>
        <taxon>Agaricales</taxon>
        <taxon>Marasmiineae</taxon>
        <taxon>Mycenaceae</taxon>
        <taxon>Mycena</taxon>
    </lineage>
</organism>
<reference evidence="1" key="1">
    <citation type="submission" date="2023-03" db="EMBL/GenBank/DDBJ databases">
        <title>Massive genome expansion in bonnet fungi (Mycena s.s.) driven by repeated elements and novel gene families across ecological guilds.</title>
        <authorList>
            <consortium name="Lawrence Berkeley National Laboratory"/>
            <person name="Harder C.B."/>
            <person name="Miyauchi S."/>
            <person name="Viragh M."/>
            <person name="Kuo A."/>
            <person name="Thoen E."/>
            <person name="Andreopoulos B."/>
            <person name="Lu D."/>
            <person name="Skrede I."/>
            <person name="Drula E."/>
            <person name="Henrissat B."/>
            <person name="Morin E."/>
            <person name="Kohler A."/>
            <person name="Barry K."/>
            <person name="LaButti K."/>
            <person name="Morin E."/>
            <person name="Salamov A."/>
            <person name="Lipzen A."/>
            <person name="Mereny Z."/>
            <person name="Hegedus B."/>
            <person name="Baldrian P."/>
            <person name="Stursova M."/>
            <person name="Weitz H."/>
            <person name="Taylor A."/>
            <person name="Grigoriev I.V."/>
            <person name="Nagy L.G."/>
            <person name="Martin F."/>
            <person name="Kauserud H."/>
        </authorList>
    </citation>
    <scope>NUCLEOTIDE SEQUENCE</scope>
    <source>
        <strain evidence="1">CBHHK067</strain>
    </source>
</reference>
<protein>
    <submittedName>
        <fullName evidence="1">Uncharacterized protein</fullName>
    </submittedName>
</protein>
<sequence>MISEAIFSFPPICADYCSTDELDINSTRLLLYAAPFYISTTPIERRSRPGKAWIATSRIQDVQARFDNFALMIGFTNDETHLVYCQNKGKSDDLVKNHLEAIWRLLRKIQKAENIANSTTDPSQPSAVVWEELFSLCYNYVASKALHRARKRLDCFSALALAPALASLPDDSFETQLIKLMAVVSHSAAEAAKLTSSVDALLASEHWEVFRFASHELQNLASAGNGDARLLRLQAEAQSLPLHLQRDLIVHTAPLPSKPPITILLESVKMDLFSENLDLEEIKGAMRAAAGPSSTTEKIVTQPKCTQSASSWHGWHKTSTTLLQV</sequence>
<comment type="caution">
    <text evidence="1">The sequence shown here is derived from an EMBL/GenBank/DDBJ whole genome shotgun (WGS) entry which is preliminary data.</text>
</comment>
<dbReference type="AlphaFoldDB" id="A0AAD7GG79"/>
<name>A0AAD7GG79_MYCRO</name>
<evidence type="ECO:0000313" key="1">
    <source>
        <dbReference type="EMBL" id="KAJ7686576.1"/>
    </source>
</evidence>